<dbReference type="Pfam" id="PF21805">
    <property type="entry name" value="Imm5_like"/>
    <property type="match status" value="1"/>
</dbReference>
<feature type="domain" description="Imm-5-like" evidence="1">
    <location>
        <begin position="5"/>
        <end position="95"/>
    </location>
</feature>
<dbReference type="AlphaFoldDB" id="A0A918X7N4"/>
<sequence length="116" mass="12150">MCSAIFWAEAPTDNRALDAVARTRTFNRGELEASGEIRRRLLAVRAAGAATSPAGAAAARATAQAAAVAHMGAHALGAALYYAIPLEAVVLAEEDATRRPCWNRSRTVLSSGETIQ</sequence>
<dbReference type="Proteomes" id="UP000654947">
    <property type="component" value="Unassembled WGS sequence"/>
</dbReference>
<comment type="caution">
    <text evidence="2">The sequence shown here is derived from an EMBL/GenBank/DDBJ whole genome shotgun (WGS) entry which is preliminary data.</text>
</comment>
<evidence type="ECO:0000313" key="3">
    <source>
        <dbReference type="Proteomes" id="UP000654947"/>
    </source>
</evidence>
<dbReference type="EMBL" id="BMXL01000002">
    <property type="protein sequence ID" value="GHD17139.1"/>
    <property type="molecule type" value="Genomic_DNA"/>
</dbReference>
<gene>
    <name evidence="2" type="ORF">GCM10007147_05980</name>
</gene>
<keyword evidence="3" id="KW-1185">Reference proteome</keyword>
<protein>
    <recommendedName>
        <fullName evidence="1">Imm-5-like domain-containing protein</fullName>
    </recommendedName>
</protein>
<proteinExistence type="predicted"/>
<reference evidence="2 3" key="1">
    <citation type="journal article" date="2014" name="Int. J. Syst. Evol. Microbiol.">
        <title>Complete genome sequence of Corynebacterium casei LMG S-19264T (=DSM 44701T), isolated from a smear-ripened cheese.</title>
        <authorList>
            <consortium name="US DOE Joint Genome Institute (JGI-PGF)"/>
            <person name="Walter F."/>
            <person name="Albersmeier A."/>
            <person name="Kalinowski J."/>
            <person name="Ruckert C."/>
        </authorList>
    </citation>
    <scope>NUCLEOTIDE SEQUENCE [LARGE SCALE GENOMIC DNA]</scope>
    <source>
        <strain evidence="2 3">KCTC 19473</strain>
    </source>
</reference>
<dbReference type="InterPro" id="IPR048667">
    <property type="entry name" value="Imm5-like"/>
</dbReference>
<accession>A0A918X7N4</accession>
<name>A0A918X7N4_9ACTN</name>
<organism evidence="2 3">
    <name type="scientific">Nocardiopsis kunsanensis</name>
    <dbReference type="NCBI Taxonomy" id="141693"/>
    <lineage>
        <taxon>Bacteria</taxon>
        <taxon>Bacillati</taxon>
        <taxon>Actinomycetota</taxon>
        <taxon>Actinomycetes</taxon>
        <taxon>Streptosporangiales</taxon>
        <taxon>Nocardiopsidaceae</taxon>
        <taxon>Nocardiopsis</taxon>
    </lineage>
</organism>
<evidence type="ECO:0000259" key="1">
    <source>
        <dbReference type="Pfam" id="PF21805"/>
    </source>
</evidence>
<evidence type="ECO:0000313" key="2">
    <source>
        <dbReference type="EMBL" id="GHD17139.1"/>
    </source>
</evidence>